<dbReference type="InterPro" id="IPR001322">
    <property type="entry name" value="Lamin_tail_dom"/>
</dbReference>
<reference evidence="3" key="1">
    <citation type="submission" date="2022-08" db="EMBL/GenBank/DDBJ databases">
        <authorList>
            <person name="Zhang D."/>
        </authorList>
    </citation>
    <scope>NUCLEOTIDE SEQUENCE</scope>
    <source>
        <strain evidence="3">XJ19-11</strain>
    </source>
</reference>
<dbReference type="Pfam" id="PF00932">
    <property type="entry name" value="LTD"/>
    <property type="match status" value="2"/>
</dbReference>
<dbReference type="InterPro" id="IPR014755">
    <property type="entry name" value="Cu-Rt/internalin_Ig-like"/>
</dbReference>
<dbReference type="InterPro" id="IPR036415">
    <property type="entry name" value="Lamin_tail_dom_sf"/>
</dbReference>
<dbReference type="PROSITE" id="PS51841">
    <property type="entry name" value="LTD"/>
    <property type="match status" value="2"/>
</dbReference>
<evidence type="ECO:0000259" key="2">
    <source>
        <dbReference type="PROSITE" id="PS51841"/>
    </source>
</evidence>
<keyword evidence="1" id="KW-0732">Signal</keyword>
<comment type="caution">
    <text evidence="3">The sequence shown here is derived from an EMBL/GenBank/DDBJ whole genome shotgun (WGS) entry which is preliminary data.</text>
</comment>
<keyword evidence="4" id="KW-1185">Reference proteome</keyword>
<protein>
    <submittedName>
        <fullName evidence="3">Lamin tail domain-containing protein</fullName>
    </submittedName>
</protein>
<dbReference type="Gene3D" id="2.60.40.1260">
    <property type="entry name" value="Lamin Tail domain"/>
    <property type="match status" value="1"/>
</dbReference>
<dbReference type="AlphaFoldDB" id="A0A9X2P1Y4"/>
<dbReference type="RefSeq" id="WP_258422103.1">
    <property type="nucleotide sequence ID" value="NZ_JANAEZ010000002.1"/>
</dbReference>
<evidence type="ECO:0000313" key="4">
    <source>
        <dbReference type="Proteomes" id="UP001142175"/>
    </source>
</evidence>
<proteinExistence type="predicted"/>
<name>A0A9X2P1Y4_9BACT</name>
<gene>
    <name evidence="3" type="ORF">NU887_04155</name>
</gene>
<dbReference type="Gene3D" id="2.60.40.4070">
    <property type="match status" value="1"/>
</dbReference>
<organism evidence="3 4">
    <name type="scientific">Aquiflexum gelatinilyticum</name>
    <dbReference type="NCBI Taxonomy" id="2961943"/>
    <lineage>
        <taxon>Bacteria</taxon>
        <taxon>Pseudomonadati</taxon>
        <taxon>Bacteroidota</taxon>
        <taxon>Cytophagia</taxon>
        <taxon>Cytophagales</taxon>
        <taxon>Cyclobacteriaceae</taxon>
        <taxon>Aquiflexum</taxon>
    </lineage>
</organism>
<dbReference type="SUPFAM" id="SSF74853">
    <property type="entry name" value="Lamin A/C globular tail domain"/>
    <property type="match status" value="2"/>
</dbReference>
<sequence length="1111" mass="124251">MESRFFIKVLLLTTLFEGMFGLGKGYSQVQDFEESFAIVNHPAEFLENWSAIEVRSTAARVFQASGKGRLGSKALAVQPISSFNGIIYFKTETQGKFEPKIAFFAKSEQNGTGNRPAGVEISFAKSAFDTFQNLTNVGNAQTFPNQNTEYKLFEIPIPEDYYDLPELVVKIEVKYGPGTGSSARFFMDDFGIFDGDEIIDPIQIKKAVLSTPFSFEIILDREIKSISKEQVTIGPYQITELLSPTDSSFVVFSNALIENAKVPILLENMEDKDGRVTEEIEFELDNSYIKMGNVRVPKADQIAINFSQFFLPASVSQTSNFLINGKNPTNVELSPNGFEVLLDLSEELPLKGIFQISISNLQNLNGTQNPEIDLKSLVYDDFVEEMVLIDNQTIQIKHHVSLSQKDHDYEILENPEFTFETSFPTSKEIELKSNLPFEESIVYTLNLPARSTERGYPIPGSSRDFVWDITHPSLVNVIPVSTNKILGVFSEPLDVVFASILSNYSISSSNPNSVLLFQNGNQALIEWGFDFEVDQEYNFQINGIADLNGNFLSNQSFTFLFDSPTKINFKDLVINEIMPAPRTGNSLPNVEYIELFNPGEQSIYLGGMQLANSKRKTTLPAFFLGPNEYLILTPRTSASQFGNFGPVLGLTSWPTLLNSGDQVKILDGEDNVIDSLAYSTATFGSSVFAQGGYSLEVVNPYLDCNISTNLKPSIDPKRGTPGKPNSVFEEIPDLIPLKFLQSKVMGEKTVVLEFSKILNQNISLTAFEFKPSIPIKNFMIGGSPNELVLEFEQNIQEGIYYESNVSNLRDCTGNLFESDQKVFFVIPSFAQSGDLVLNEILFNPRTGAPKFVEIYNSSQKYINLKDWKLANLDDENQVANRRVLFNEEFLIAPNSFLVFTTDSEKLKQEYPKSREGRFVEFSSIPSYPISEGNVVFLSPDETISEVLSYSDKMHHRLLKETKGISLERLSPFQPIDNPNNWHSASSTEGFATPGYQNSNVYEGNSQLGIEVDPKVFVPDAPGTQPYTTISYKSDQPGKLATIRIYGVDGTLVRELVQNAVWGNDGFYLWDGTQSNGAKVRAGIYIIWVEIFDLEGNVDQIRKTVVVGTKFQ</sequence>
<evidence type="ECO:0000313" key="3">
    <source>
        <dbReference type="EMBL" id="MCR9014214.1"/>
    </source>
</evidence>
<accession>A0A9X2P1Y4</accession>
<dbReference type="EMBL" id="JANSUY010000002">
    <property type="protein sequence ID" value="MCR9014214.1"/>
    <property type="molecule type" value="Genomic_DNA"/>
</dbReference>
<feature type="domain" description="LTD" evidence="2">
    <location>
        <begin position="828"/>
        <end position="951"/>
    </location>
</feature>
<evidence type="ECO:0000256" key="1">
    <source>
        <dbReference type="ARBA" id="ARBA00022729"/>
    </source>
</evidence>
<dbReference type="Proteomes" id="UP001142175">
    <property type="component" value="Unassembled WGS sequence"/>
</dbReference>
<feature type="domain" description="LTD" evidence="2">
    <location>
        <begin position="557"/>
        <end position="680"/>
    </location>
</feature>
<dbReference type="Gene3D" id="2.60.40.1220">
    <property type="match status" value="2"/>
</dbReference>